<dbReference type="PANTHER" id="PTHR42803:SF1">
    <property type="entry name" value="BROAD-SPECIFICITY LINEAR ACYL-COA DEHYDROGENASE FADE5"/>
    <property type="match status" value="1"/>
</dbReference>
<dbReference type="Pfam" id="PF12806">
    <property type="entry name" value="Acyl-CoA_dh_C"/>
    <property type="match status" value="1"/>
</dbReference>
<dbReference type="EMBL" id="CP091139">
    <property type="protein sequence ID" value="UUT36679.1"/>
    <property type="molecule type" value="Genomic_DNA"/>
</dbReference>
<organism evidence="4 5">
    <name type="scientific">Microbacterium elymi</name>
    <dbReference type="NCBI Taxonomy" id="2909587"/>
    <lineage>
        <taxon>Bacteria</taxon>
        <taxon>Bacillati</taxon>
        <taxon>Actinomycetota</taxon>
        <taxon>Actinomycetes</taxon>
        <taxon>Micrococcales</taxon>
        <taxon>Microbacteriaceae</taxon>
        <taxon>Microbacterium</taxon>
    </lineage>
</organism>
<name>A0ABY5NN98_9MICO</name>
<dbReference type="PANTHER" id="PTHR42803">
    <property type="entry name" value="ACYL-COA DEHYDROGENASE"/>
    <property type="match status" value="1"/>
</dbReference>
<dbReference type="RefSeq" id="WP_259613344.1">
    <property type="nucleotide sequence ID" value="NZ_CP091139.2"/>
</dbReference>
<dbReference type="InterPro" id="IPR025878">
    <property type="entry name" value="Acyl-CoA_dh-like_C_dom"/>
</dbReference>
<dbReference type="InterPro" id="IPR052166">
    <property type="entry name" value="Diverse_Acyl-CoA_DH"/>
</dbReference>
<gene>
    <name evidence="4" type="ORF">L2X98_31310</name>
</gene>
<evidence type="ECO:0000313" key="4">
    <source>
        <dbReference type="EMBL" id="UUT36679.1"/>
    </source>
</evidence>
<accession>A0ABY5NN98</accession>
<evidence type="ECO:0000313" key="5">
    <source>
        <dbReference type="Proteomes" id="UP001054811"/>
    </source>
</evidence>
<evidence type="ECO:0000256" key="1">
    <source>
        <dbReference type="ARBA" id="ARBA00001974"/>
    </source>
</evidence>
<feature type="domain" description="Acetyl-CoA dehydrogenase-like C-terminal" evidence="3">
    <location>
        <begin position="32"/>
        <end position="146"/>
    </location>
</feature>
<keyword evidence="5" id="KW-1185">Reference proteome</keyword>
<evidence type="ECO:0000256" key="2">
    <source>
        <dbReference type="ARBA" id="ARBA00023002"/>
    </source>
</evidence>
<keyword evidence="2" id="KW-0560">Oxidoreductase</keyword>
<sequence length="149" mass="15721">MPIYEGTTAIQSNDLIGRKVIRNGGGTVDALVARIEETTARLRMSTHPVAQRTAERLERAVEATRRATASVLSFASAPRDAAAVSVPYLMLLGVLAGGWMHALAVAAVLAHETEGEKDAARLTLADFYGAHHLPRVHALAETVAGGEIG</sequence>
<dbReference type="Proteomes" id="UP001054811">
    <property type="component" value="Chromosome"/>
</dbReference>
<comment type="cofactor">
    <cofactor evidence="1">
        <name>FAD</name>
        <dbReference type="ChEBI" id="CHEBI:57692"/>
    </cofactor>
</comment>
<proteinExistence type="predicted"/>
<protein>
    <submittedName>
        <fullName evidence="4">Acyl-CoA dehydrogenase</fullName>
    </submittedName>
</protein>
<evidence type="ECO:0000259" key="3">
    <source>
        <dbReference type="Pfam" id="PF12806"/>
    </source>
</evidence>
<reference evidence="4" key="1">
    <citation type="submission" date="2022-01" db="EMBL/GenBank/DDBJ databases">
        <title>Microbacterium eymi and Microbacterium rhizovicinus sp. nov., isolated from the rhizospheric soil of Elymus tsukushiensis, a plant native to the Dokdo Islands, Republic of Korea.</title>
        <authorList>
            <person name="Hwang Y.J."/>
        </authorList>
    </citation>
    <scope>NUCLEOTIDE SEQUENCE</scope>
    <source>
        <strain evidence="4">KUDC0405</strain>
    </source>
</reference>